<proteinExistence type="inferred from homology"/>
<comment type="function">
    <text evidence="9">Part of the tripartite ATP-independent periplasmic (TRAP) transport system.</text>
</comment>
<comment type="similarity">
    <text evidence="8 9">Belongs to the TRAP transporter small permease family.</text>
</comment>
<dbReference type="Pfam" id="PF04290">
    <property type="entry name" value="DctQ"/>
    <property type="match status" value="1"/>
</dbReference>
<keyword evidence="2 9" id="KW-0813">Transport</keyword>
<keyword evidence="4 9" id="KW-0997">Cell inner membrane</keyword>
<protein>
    <recommendedName>
        <fullName evidence="9">TRAP transporter small permease protein</fullName>
    </recommendedName>
</protein>
<dbReference type="GO" id="GO:0005886">
    <property type="term" value="C:plasma membrane"/>
    <property type="evidence" value="ECO:0007669"/>
    <property type="project" value="UniProtKB-SubCell"/>
</dbReference>
<feature type="transmembrane region" description="Helical" evidence="9">
    <location>
        <begin position="91"/>
        <end position="112"/>
    </location>
</feature>
<evidence type="ECO:0000313" key="12">
    <source>
        <dbReference type="Proteomes" id="UP000199657"/>
    </source>
</evidence>
<dbReference type="InterPro" id="IPR007387">
    <property type="entry name" value="TRAP_DctQ"/>
</dbReference>
<evidence type="ECO:0000256" key="2">
    <source>
        <dbReference type="ARBA" id="ARBA00022448"/>
    </source>
</evidence>
<dbReference type="AlphaFoldDB" id="A0A1H8UT93"/>
<dbReference type="EMBL" id="FOEG01000008">
    <property type="protein sequence ID" value="SEP06412.1"/>
    <property type="molecule type" value="Genomic_DNA"/>
</dbReference>
<dbReference type="OrthoDB" id="8559033at2"/>
<evidence type="ECO:0000256" key="4">
    <source>
        <dbReference type="ARBA" id="ARBA00022519"/>
    </source>
</evidence>
<feature type="transmembrane region" description="Helical" evidence="9">
    <location>
        <begin position="132"/>
        <end position="153"/>
    </location>
</feature>
<evidence type="ECO:0000256" key="5">
    <source>
        <dbReference type="ARBA" id="ARBA00022692"/>
    </source>
</evidence>
<dbReference type="GO" id="GO:0022857">
    <property type="term" value="F:transmembrane transporter activity"/>
    <property type="evidence" value="ECO:0007669"/>
    <property type="project" value="UniProtKB-UniRule"/>
</dbReference>
<comment type="subcellular location">
    <subcellularLocation>
        <location evidence="1 9">Cell inner membrane</location>
        <topology evidence="1 9">Multi-pass membrane protein</topology>
    </subcellularLocation>
</comment>
<evidence type="ECO:0000256" key="1">
    <source>
        <dbReference type="ARBA" id="ARBA00004429"/>
    </source>
</evidence>
<feature type="transmembrane region" description="Helical" evidence="9">
    <location>
        <begin position="51"/>
        <end position="70"/>
    </location>
</feature>
<evidence type="ECO:0000259" key="10">
    <source>
        <dbReference type="Pfam" id="PF04290"/>
    </source>
</evidence>
<keyword evidence="12" id="KW-1185">Reference proteome</keyword>
<dbReference type="RefSeq" id="WP_091645273.1">
    <property type="nucleotide sequence ID" value="NZ_FOEG01000008.1"/>
</dbReference>
<keyword evidence="7 9" id="KW-0472">Membrane</keyword>
<dbReference type="PANTHER" id="PTHR35011:SF4">
    <property type="entry name" value="SLL1102 PROTEIN"/>
    <property type="match status" value="1"/>
</dbReference>
<dbReference type="InterPro" id="IPR055348">
    <property type="entry name" value="DctQ"/>
</dbReference>
<feature type="transmembrane region" description="Helical" evidence="9">
    <location>
        <begin position="20"/>
        <end position="39"/>
    </location>
</feature>
<evidence type="ECO:0000256" key="6">
    <source>
        <dbReference type="ARBA" id="ARBA00022989"/>
    </source>
</evidence>
<gene>
    <name evidence="11" type="ORF">SAMN04488052_10839</name>
</gene>
<dbReference type="STRING" id="406100.SAMN04488052_10839"/>
<reference evidence="11 12" key="1">
    <citation type="submission" date="2016-10" db="EMBL/GenBank/DDBJ databases">
        <authorList>
            <person name="de Groot N.N."/>
        </authorList>
    </citation>
    <scope>NUCLEOTIDE SEQUENCE [LARGE SCALE GENOMIC DNA]</scope>
    <source>
        <strain evidence="11 12">CGMCC 1.6291</strain>
    </source>
</reference>
<evidence type="ECO:0000256" key="3">
    <source>
        <dbReference type="ARBA" id="ARBA00022475"/>
    </source>
</evidence>
<comment type="subunit">
    <text evidence="9">The complex comprises the extracytoplasmic solute receptor protein and the two transmembrane proteins.</text>
</comment>
<sequence length="172" mass="19509">MALLAWIDRINSTLGKLVSFLIWIGIAIIVWEVIARYVFNAPSVWAQGYTQRLFASYFILIGAFTLIQGGHVRVDLLLNTRSPRWNAFTDLLNVTVLVIWGAALAYEGWFYFEEAWQFGDRDDSALGHPMWPVHLALFVGVVMITVQGVVEFIRSAVLLVRPDVDVKRRGIV</sequence>
<evidence type="ECO:0000256" key="7">
    <source>
        <dbReference type="ARBA" id="ARBA00023136"/>
    </source>
</evidence>
<accession>A0A1H8UT93</accession>
<dbReference type="Proteomes" id="UP000199657">
    <property type="component" value="Unassembled WGS sequence"/>
</dbReference>
<evidence type="ECO:0000256" key="9">
    <source>
        <dbReference type="RuleBase" id="RU369079"/>
    </source>
</evidence>
<evidence type="ECO:0000313" key="11">
    <source>
        <dbReference type="EMBL" id="SEP06412.1"/>
    </source>
</evidence>
<keyword evidence="5 9" id="KW-0812">Transmembrane</keyword>
<organism evidence="11 12">
    <name type="scientific">Aquisalimonas asiatica</name>
    <dbReference type="NCBI Taxonomy" id="406100"/>
    <lineage>
        <taxon>Bacteria</taxon>
        <taxon>Pseudomonadati</taxon>
        <taxon>Pseudomonadota</taxon>
        <taxon>Gammaproteobacteria</taxon>
        <taxon>Chromatiales</taxon>
        <taxon>Ectothiorhodospiraceae</taxon>
        <taxon>Aquisalimonas</taxon>
    </lineage>
</organism>
<keyword evidence="6 9" id="KW-1133">Transmembrane helix</keyword>
<evidence type="ECO:0000256" key="8">
    <source>
        <dbReference type="ARBA" id="ARBA00038436"/>
    </source>
</evidence>
<feature type="domain" description="Tripartite ATP-independent periplasmic transporters DctQ component" evidence="10">
    <location>
        <begin position="26"/>
        <end position="155"/>
    </location>
</feature>
<name>A0A1H8UT93_9GAMM</name>
<keyword evidence="3" id="KW-1003">Cell membrane</keyword>
<dbReference type="PANTHER" id="PTHR35011">
    <property type="entry name" value="2,3-DIKETO-L-GULONATE TRAP TRANSPORTER SMALL PERMEASE PROTEIN YIAM"/>
    <property type="match status" value="1"/>
</dbReference>